<sequence>MSCTYRNSILESDEFMRISYHSLSVIQVPLHALGFYIVIWKTPREMTSVKFSMLALHSACAFWDISWSILTIPVVFFPIVSGLTWFLLECTFLVAQLFYSSKNDITAWYALMLMKGPEK</sequence>
<proteinExistence type="predicted"/>
<dbReference type="InParanoid" id="G0MU71"/>
<accession>G0MU71</accession>
<evidence type="ECO:0000313" key="2">
    <source>
        <dbReference type="EMBL" id="EGT44185.1"/>
    </source>
</evidence>
<keyword evidence="1" id="KW-0472">Membrane</keyword>
<feature type="transmembrane region" description="Helical" evidence="1">
    <location>
        <begin position="76"/>
        <end position="99"/>
    </location>
</feature>
<name>G0MU71_CAEBE</name>
<dbReference type="AlphaFoldDB" id="G0MU71"/>
<keyword evidence="1" id="KW-1133">Transmembrane helix</keyword>
<dbReference type="STRING" id="135651.G0MU71"/>
<evidence type="ECO:0000313" key="3">
    <source>
        <dbReference type="Proteomes" id="UP000008068"/>
    </source>
</evidence>
<dbReference type="EMBL" id="GL379812">
    <property type="protein sequence ID" value="EGT44185.1"/>
    <property type="molecule type" value="Genomic_DNA"/>
</dbReference>
<keyword evidence="1" id="KW-0812">Transmembrane</keyword>
<reference evidence="3" key="1">
    <citation type="submission" date="2011-07" db="EMBL/GenBank/DDBJ databases">
        <authorList>
            <consortium name="Caenorhabditis brenneri Sequencing and Analysis Consortium"/>
            <person name="Wilson R.K."/>
        </authorList>
    </citation>
    <scope>NUCLEOTIDE SEQUENCE [LARGE SCALE GENOMIC DNA]</scope>
    <source>
        <strain evidence="3">PB2801</strain>
    </source>
</reference>
<dbReference type="Proteomes" id="UP000008068">
    <property type="component" value="Unassembled WGS sequence"/>
</dbReference>
<feature type="transmembrane region" description="Helical" evidence="1">
    <location>
        <begin position="20"/>
        <end position="39"/>
    </location>
</feature>
<dbReference type="OrthoDB" id="5867301at2759"/>
<keyword evidence="3" id="KW-1185">Reference proteome</keyword>
<protein>
    <submittedName>
        <fullName evidence="2">Uncharacterized protein</fullName>
    </submittedName>
</protein>
<dbReference type="Pfam" id="PF10318">
    <property type="entry name" value="7TM_GPCR_Srh"/>
    <property type="match status" value="1"/>
</dbReference>
<gene>
    <name evidence="2" type="ORF">CAEBREN_16960</name>
</gene>
<organism evidence="3">
    <name type="scientific">Caenorhabditis brenneri</name>
    <name type="common">Nematode worm</name>
    <dbReference type="NCBI Taxonomy" id="135651"/>
    <lineage>
        <taxon>Eukaryota</taxon>
        <taxon>Metazoa</taxon>
        <taxon>Ecdysozoa</taxon>
        <taxon>Nematoda</taxon>
        <taxon>Chromadorea</taxon>
        <taxon>Rhabditida</taxon>
        <taxon>Rhabditina</taxon>
        <taxon>Rhabditomorpha</taxon>
        <taxon>Rhabditoidea</taxon>
        <taxon>Rhabditidae</taxon>
        <taxon>Peloderinae</taxon>
        <taxon>Caenorhabditis</taxon>
    </lineage>
</organism>
<dbReference type="InterPro" id="IPR019422">
    <property type="entry name" value="7TM_GPCR_serpentine_rcpt_Srh"/>
</dbReference>
<dbReference type="HOGENOM" id="CLU_2063565_0_0_1"/>
<evidence type="ECO:0000256" key="1">
    <source>
        <dbReference type="SAM" id="Phobius"/>
    </source>
</evidence>